<evidence type="ECO:0000313" key="2">
    <source>
        <dbReference type="Proteomes" id="UP000076858"/>
    </source>
</evidence>
<name>A0A164E253_9CRUS</name>
<sequence length="41" mass="4829">IQCVGCVFHPRWEVHFFIKKVIYCGIVKKINTLIKQVSESH</sequence>
<dbReference type="EMBL" id="LRGB01025228">
    <property type="protein sequence ID" value="KZR96345.1"/>
    <property type="molecule type" value="Genomic_DNA"/>
</dbReference>
<gene>
    <name evidence="1" type="ORF">APZ42_009369</name>
</gene>
<organism evidence="1 2">
    <name type="scientific">Daphnia magna</name>
    <dbReference type="NCBI Taxonomy" id="35525"/>
    <lineage>
        <taxon>Eukaryota</taxon>
        <taxon>Metazoa</taxon>
        <taxon>Ecdysozoa</taxon>
        <taxon>Arthropoda</taxon>
        <taxon>Crustacea</taxon>
        <taxon>Branchiopoda</taxon>
        <taxon>Diplostraca</taxon>
        <taxon>Cladocera</taxon>
        <taxon>Anomopoda</taxon>
        <taxon>Daphniidae</taxon>
        <taxon>Daphnia</taxon>
    </lineage>
</organism>
<protein>
    <submittedName>
        <fullName evidence="1">Uncharacterized protein</fullName>
    </submittedName>
</protein>
<accession>A0A164E253</accession>
<feature type="non-terminal residue" evidence="1">
    <location>
        <position position="1"/>
    </location>
</feature>
<evidence type="ECO:0000313" key="1">
    <source>
        <dbReference type="EMBL" id="KZR96345.1"/>
    </source>
</evidence>
<dbReference type="AlphaFoldDB" id="A0A164E253"/>
<keyword evidence="2" id="KW-1185">Reference proteome</keyword>
<proteinExistence type="predicted"/>
<comment type="caution">
    <text evidence="1">The sequence shown here is derived from an EMBL/GenBank/DDBJ whole genome shotgun (WGS) entry which is preliminary data.</text>
</comment>
<reference evidence="1 2" key="1">
    <citation type="submission" date="2016-03" db="EMBL/GenBank/DDBJ databases">
        <title>EvidentialGene: Evidence-directed Construction of Genes on Genomes.</title>
        <authorList>
            <person name="Gilbert D.G."/>
            <person name="Choi J.-H."/>
            <person name="Mockaitis K."/>
            <person name="Colbourne J."/>
            <person name="Pfrender M."/>
        </authorList>
    </citation>
    <scope>NUCLEOTIDE SEQUENCE [LARGE SCALE GENOMIC DNA]</scope>
    <source>
        <strain evidence="1 2">Xinb3</strain>
        <tissue evidence="1">Complete organism</tissue>
    </source>
</reference>
<dbReference type="Proteomes" id="UP000076858">
    <property type="component" value="Unassembled WGS sequence"/>
</dbReference>